<dbReference type="EMBL" id="CATOUU010000654">
    <property type="protein sequence ID" value="CAI9938281.1"/>
    <property type="molecule type" value="Genomic_DNA"/>
</dbReference>
<dbReference type="EMBL" id="CAXDID020000048">
    <property type="protein sequence ID" value="CAL6003902.1"/>
    <property type="molecule type" value="Genomic_DNA"/>
</dbReference>
<protein>
    <submittedName>
        <fullName evidence="1">Uncharacterized protein</fullName>
    </submittedName>
</protein>
<evidence type="ECO:0000313" key="4">
    <source>
        <dbReference type="EMBL" id="CAL6003902.1"/>
    </source>
</evidence>
<dbReference type="Proteomes" id="UP001642409">
    <property type="component" value="Unassembled WGS sequence"/>
</dbReference>
<evidence type="ECO:0000313" key="1">
    <source>
        <dbReference type="EMBL" id="CAI9938281.1"/>
    </source>
</evidence>
<proteinExistence type="predicted"/>
<dbReference type="EMBL" id="CAXDID020000025">
    <property type="protein sequence ID" value="CAL5990587.1"/>
    <property type="molecule type" value="Genomic_DNA"/>
</dbReference>
<evidence type="ECO:0000313" key="5">
    <source>
        <dbReference type="Proteomes" id="UP001642409"/>
    </source>
</evidence>
<gene>
    <name evidence="3" type="ORF">HINF_LOCUS11419</name>
    <name evidence="4" type="ORF">HINF_LOCUS18624</name>
    <name evidence="1" type="ORF">HINF_LOCUS25926</name>
    <name evidence="2" type="ORF">HINF_LOCUS5072</name>
</gene>
<comment type="caution">
    <text evidence="1">The sequence shown here is derived from an EMBL/GenBank/DDBJ whole genome shotgun (WGS) entry which is preliminary data.</text>
</comment>
<reference evidence="1" key="1">
    <citation type="submission" date="2023-06" db="EMBL/GenBank/DDBJ databases">
        <authorList>
            <person name="Kurt Z."/>
        </authorList>
    </citation>
    <scope>NUCLEOTIDE SEQUENCE</scope>
</reference>
<evidence type="ECO:0000313" key="3">
    <source>
        <dbReference type="EMBL" id="CAL5990587.1"/>
    </source>
</evidence>
<accession>A0AA86PFZ6</accession>
<dbReference type="AlphaFoldDB" id="A0AA86PFZ6"/>
<name>A0AA86PFZ6_9EUKA</name>
<reference evidence="2 5" key="2">
    <citation type="submission" date="2024-07" db="EMBL/GenBank/DDBJ databases">
        <authorList>
            <person name="Akdeniz Z."/>
        </authorList>
    </citation>
    <scope>NUCLEOTIDE SEQUENCE [LARGE SCALE GENOMIC DNA]</scope>
</reference>
<organism evidence="1">
    <name type="scientific">Hexamita inflata</name>
    <dbReference type="NCBI Taxonomy" id="28002"/>
    <lineage>
        <taxon>Eukaryota</taxon>
        <taxon>Metamonada</taxon>
        <taxon>Diplomonadida</taxon>
        <taxon>Hexamitidae</taxon>
        <taxon>Hexamitinae</taxon>
        <taxon>Hexamita</taxon>
    </lineage>
</organism>
<dbReference type="EMBL" id="CAXDID020000009">
    <property type="protein sequence ID" value="CAL5978925.1"/>
    <property type="molecule type" value="Genomic_DNA"/>
</dbReference>
<sequence>MSELQDIKLLLNEQLELIKTLYLKVIQLEEKSSQKIPQQMNQLYKNQLEIEQMISKQGQE</sequence>
<evidence type="ECO:0000313" key="2">
    <source>
        <dbReference type="EMBL" id="CAL5978925.1"/>
    </source>
</evidence>
<keyword evidence="5" id="KW-1185">Reference proteome</keyword>